<evidence type="ECO:0000256" key="3">
    <source>
        <dbReference type="ARBA" id="ARBA00008037"/>
    </source>
</evidence>
<dbReference type="GO" id="GO:0005634">
    <property type="term" value="C:nucleus"/>
    <property type="evidence" value="ECO:0007669"/>
    <property type="project" value="UniProtKB-SubCell"/>
</dbReference>
<dbReference type="FunCoup" id="H2Y539">
    <property type="interactions" value="45"/>
</dbReference>
<dbReference type="Gene3D" id="2.60.120.650">
    <property type="entry name" value="Cupin"/>
    <property type="match status" value="1"/>
</dbReference>
<dbReference type="OMA" id="XQDNRSK"/>
<feature type="region of interest" description="Disordered" evidence="18">
    <location>
        <begin position="532"/>
        <end position="561"/>
    </location>
</feature>
<keyword evidence="7 17" id="KW-0863">Zinc-finger</keyword>
<keyword evidence="12" id="KW-0408">Iron</keyword>
<dbReference type="InterPro" id="IPR002857">
    <property type="entry name" value="Znf_CXXC"/>
</dbReference>
<evidence type="ECO:0000256" key="7">
    <source>
        <dbReference type="ARBA" id="ARBA00022771"/>
    </source>
</evidence>
<reference evidence="22" key="1">
    <citation type="submission" date="2003-08" db="EMBL/GenBank/DDBJ databases">
        <authorList>
            <person name="Birren B."/>
            <person name="Nusbaum C."/>
            <person name="Abebe A."/>
            <person name="Abouelleil A."/>
            <person name="Adekoya E."/>
            <person name="Ait-zahra M."/>
            <person name="Allen N."/>
            <person name="Allen T."/>
            <person name="An P."/>
            <person name="Anderson M."/>
            <person name="Anderson S."/>
            <person name="Arachchi H."/>
            <person name="Armbruster J."/>
            <person name="Bachantsang P."/>
            <person name="Baldwin J."/>
            <person name="Barry A."/>
            <person name="Bayul T."/>
            <person name="Blitshsteyn B."/>
            <person name="Bloom T."/>
            <person name="Blye J."/>
            <person name="Boguslavskiy L."/>
            <person name="Borowsky M."/>
            <person name="Boukhgalter B."/>
            <person name="Brunache A."/>
            <person name="Butler J."/>
            <person name="Calixte N."/>
            <person name="Calvo S."/>
            <person name="Camarata J."/>
            <person name="Campo K."/>
            <person name="Chang J."/>
            <person name="Cheshatsang Y."/>
            <person name="Citroen M."/>
            <person name="Collymore A."/>
            <person name="Considine T."/>
            <person name="Cook A."/>
            <person name="Cooke P."/>
            <person name="Corum B."/>
            <person name="Cuomo C."/>
            <person name="David R."/>
            <person name="Dawoe T."/>
            <person name="Degray S."/>
            <person name="Dodge S."/>
            <person name="Dooley K."/>
            <person name="Dorje P."/>
            <person name="Dorjee K."/>
            <person name="Dorris L."/>
            <person name="Duffey N."/>
            <person name="Dupes A."/>
            <person name="Elkins T."/>
            <person name="Engels R."/>
            <person name="Erickson J."/>
            <person name="Farina A."/>
            <person name="Faro S."/>
            <person name="Ferreira P."/>
            <person name="Fischer H."/>
            <person name="Fitzgerald M."/>
            <person name="Foley K."/>
            <person name="Gage D."/>
            <person name="Galagan J."/>
            <person name="Gearin G."/>
            <person name="Gnerre S."/>
            <person name="Gnirke A."/>
            <person name="Goyette A."/>
            <person name="Graham J."/>
            <person name="Grandbois E."/>
            <person name="Gyaltsen K."/>
            <person name="Hafez N."/>
            <person name="Hagopian D."/>
            <person name="Hagos B."/>
            <person name="Hall J."/>
            <person name="Hatcher B."/>
            <person name="Heller A."/>
            <person name="Higgins H."/>
            <person name="Honan T."/>
            <person name="Horn A."/>
            <person name="Houde N."/>
            <person name="Hughes L."/>
            <person name="Hulme W."/>
            <person name="Husby E."/>
            <person name="Iliev I."/>
            <person name="Jaffe D."/>
            <person name="Jones C."/>
            <person name="Kamal M."/>
            <person name="Kamat A."/>
            <person name="Kamvysselis M."/>
            <person name="Karlsson E."/>
            <person name="Kells C."/>
            <person name="Kieu A."/>
            <person name="Kisner P."/>
            <person name="Kodira C."/>
            <person name="Kulbokas E."/>
            <person name="Labutti K."/>
            <person name="Lama D."/>
            <person name="Landers T."/>
            <person name="Leger J."/>
            <person name="Levine S."/>
            <person name="Lewis D."/>
            <person name="Lewis T."/>
            <person name="Lindblad-toh K."/>
            <person name="Liu X."/>
            <person name="Lokyitsang T."/>
            <person name="Lokyitsang Y."/>
            <person name="Lucien O."/>
            <person name="Lui A."/>
            <person name="Ma L.J."/>
            <person name="Mabbitt R."/>
            <person name="Macdonald J."/>
            <person name="Maclean C."/>
            <person name="Major J."/>
            <person name="Manning J."/>
            <person name="Marabella R."/>
            <person name="Maru K."/>
            <person name="Matthews C."/>
            <person name="Mauceli E."/>
            <person name="Mccarthy M."/>
            <person name="Mcdonough S."/>
            <person name="Mcghee T."/>
            <person name="Meldrim J."/>
            <person name="Meneus L."/>
            <person name="Mesirov J."/>
            <person name="Mihalev A."/>
            <person name="Mihova T."/>
            <person name="Mikkelsen T."/>
            <person name="Mlenga V."/>
            <person name="Moru K."/>
            <person name="Mozes J."/>
            <person name="Mulrain L."/>
            <person name="Munson G."/>
            <person name="Naylor J."/>
            <person name="Newes C."/>
            <person name="Nguyen C."/>
            <person name="Nguyen N."/>
            <person name="Nguyen T."/>
            <person name="Nicol R."/>
            <person name="Nielsen C."/>
            <person name="Nizzari M."/>
            <person name="Norbu C."/>
            <person name="Norbu N."/>
            <person name="O'donnell P."/>
            <person name="Okoawo O."/>
            <person name="O'leary S."/>
            <person name="Omotosho B."/>
            <person name="O'neill K."/>
            <person name="Osman S."/>
            <person name="Parker S."/>
            <person name="Perrin D."/>
            <person name="Phunkhang P."/>
            <person name="Piqani B."/>
            <person name="Purcell S."/>
            <person name="Rachupka T."/>
            <person name="Ramasamy U."/>
            <person name="Rameau R."/>
            <person name="Ray V."/>
            <person name="Raymond C."/>
            <person name="Retta R."/>
            <person name="Richardson S."/>
            <person name="Rise C."/>
            <person name="Rodriguez J."/>
            <person name="Rogers J."/>
            <person name="Rogov P."/>
            <person name="Rutman M."/>
            <person name="Schupbach R."/>
            <person name="Seaman C."/>
            <person name="Settipalli S."/>
            <person name="Sharpe T."/>
            <person name="Sheridan J."/>
            <person name="Sherpa N."/>
            <person name="Shi J."/>
            <person name="Smirnov S."/>
            <person name="Smith C."/>
            <person name="Sougnez C."/>
            <person name="Spencer B."/>
            <person name="Stalker J."/>
            <person name="Stange-thomann N."/>
            <person name="Stavropoulos S."/>
            <person name="Stetson K."/>
            <person name="Stone C."/>
            <person name="Stone S."/>
            <person name="Stubbs M."/>
            <person name="Talamas J."/>
            <person name="Tchuinga P."/>
            <person name="Tenzing P."/>
            <person name="Tesfaye S."/>
            <person name="Theodore J."/>
            <person name="Thoulutsang Y."/>
            <person name="Topham K."/>
            <person name="Towey S."/>
            <person name="Tsamla T."/>
            <person name="Tsomo N."/>
            <person name="Vallee D."/>
            <person name="Vassiliev H."/>
            <person name="Venkataraman V."/>
            <person name="Vinson J."/>
            <person name="Vo A."/>
            <person name="Wade C."/>
            <person name="Wang S."/>
            <person name="Wangchuk T."/>
            <person name="Wangdi T."/>
            <person name="Whittaker C."/>
            <person name="Wilkinson J."/>
            <person name="Wu Y."/>
            <person name="Wyman D."/>
            <person name="Yadav S."/>
            <person name="Yang S."/>
            <person name="Yang X."/>
            <person name="Yeager S."/>
            <person name="Yee E."/>
            <person name="Young G."/>
            <person name="Zainoun J."/>
            <person name="Zembeck L."/>
            <person name="Zimmer A."/>
            <person name="Zody M."/>
            <person name="Lander E."/>
        </authorList>
    </citation>
    <scope>NUCLEOTIDE SEQUENCE [LARGE SCALE GENOMIC DNA]</scope>
</reference>
<dbReference type="PANTHER" id="PTHR23123">
    <property type="entry name" value="PHD/F-BOX CONTAINING PROTEIN"/>
    <property type="match status" value="1"/>
</dbReference>
<protein>
    <recommendedName>
        <fullName evidence="4">[histone H3]-dimethyl-L-lysine(36) demethylase</fullName>
        <ecNumber evidence="4">1.14.11.27</ecNumber>
    </recommendedName>
</protein>
<evidence type="ECO:0000256" key="10">
    <source>
        <dbReference type="ARBA" id="ARBA00022964"/>
    </source>
</evidence>
<dbReference type="GO" id="GO:0003677">
    <property type="term" value="F:DNA binding"/>
    <property type="evidence" value="ECO:0007669"/>
    <property type="project" value="InterPro"/>
</dbReference>
<dbReference type="InterPro" id="IPR050690">
    <property type="entry name" value="JHDM1_Histone_Demethylase"/>
</dbReference>
<dbReference type="AlphaFoldDB" id="H2Y539"/>
<dbReference type="PROSITE" id="PS51058">
    <property type="entry name" value="ZF_CXXC"/>
    <property type="match status" value="1"/>
</dbReference>
<dbReference type="InterPro" id="IPR041070">
    <property type="entry name" value="JHD"/>
</dbReference>
<evidence type="ECO:0000256" key="9">
    <source>
        <dbReference type="ARBA" id="ARBA00022853"/>
    </source>
</evidence>
<evidence type="ECO:0000256" key="12">
    <source>
        <dbReference type="ARBA" id="ARBA00023004"/>
    </source>
</evidence>
<comment type="similarity">
    <text evidence="3">Belongs to the JHDM1 histone demethylase family.</text>
</comment>
<keyword evidence="5" id="KW-0678">Repressor</keyword>
<sequence>NNMSDRYLRHKTVPVYDDDDDVQDEIDGKRTYDIKEKLASPKYDADFLIDLDGHELTFERIQRCGLSDPLRIKDPDGLGMVMPDRSTFSVSDVRAFVGSRRMVDVMECKTQRALEMSMRDFEHYFQGTERKYIYNVISLEFSQSKLESLIQRPKVVDELDWIDLVWPQHLKHTQVEQTNRIHHMKYPKVQKYCLMSVADCYTDFHIDFGGTSVWYHILKGGKIFWLIPPTNENLLLYERWTLSGNQGDIFFADMVSRAQRVELVAGNSLMIPSGWIHAVYTPLDSIVFGGNFLNSFNIPMQLRIAQVEERLKVPGRFRFPFFSEVLWYALDRYLHCLAKKTFLSDSFQQENHCNKDLKEETQKEEEYVHLTPFEYKGLQKLVETLEYLPEEKRSVPDGILDPDELIKAGKSLLWNHSADDQELAVTGKSKVFWPVVLKSREVQKIARKPRPHSIGTPVVKKSSSASRVRRVRCKQCEACQRGDCRECVFCKDMRKYGGPGTMKQTCVLRRCLNPILPSTARDDAVLNQSIASIESPVPSKPSKRGRKRMGSNDSLILPPKATKLEQEIEEDGDESDFSPPTKTDMPRVLVARVSTGEIAKYAVRPADYNFGEAAKPTESDTLSMNRTLWMHVFKYLNHVDLCSCMRVCKDFLRWCASPSLWKSINLTGKHIDSATLQCLVRRSPNTLNLSESNISHRQLLWLFERSPSLRELYLIRCSWSAIAALNTAACPPLNLLDLSWASGFTDPHLKQLLSAPTDVKPGQEICHTRLRFCRELSVAGTDITDVGLKLISHYLPHLKVVNISFCSVSSDGFGYLTSSTTSMPKTVSTIIAQHCPLMTDCALQHAAKLTKIVQLDFRGCTEMTEEACDDVIESLA</sequence>
<keyword evidence="15" id="KW-0539">Nucleus</keyword>
<evidence type="ECO:0000256" key="15">
    <source>
        <dbReference type="ARBA" id="ARBA00023242"/>
    </source>
</evidence>
<dbReference type="PROSITE" id="PS51184">
    <property type="entry name" value="JMJC"/>
    <property type="match status" value="1"/>
</dbReference>
<evidence type="ECO:0000256" key="13">
    <source>
        <dbReference type="ARBA" id="ARBA00023015"/>
    </source>
</evidence>
<dbReference type="InterPro" id="IPR001810">
    <property type="entry name" value="F-box_dom"/>
</dbReference>
<dbReference type="Pfam" id="PF02008">
    <property type="entry name" value="zf-CXXC"/>
    <property type="match status" value="1"/>
</dbReference>
<evidence type="ECO:0000256" key="2">
    <source>
        <dbReference type="ARBA" id="ARBA00004123"/>
    </source>
</evidence>
<evidence type="ECO:0000313" key="21">
    <source>
        <dbReference type="Ensembl" id="ENSCSAVP00000000437.1"/>
    </source>
</evidence>
<dbReference type="SUPFAM" id="SSF52047">
    <property type="entry name" value="RNI-like"/>
    <property type="match status" value="1"/>
</dbReference>
<reference evidence="21" key="3">
    <citation type="submission" date="2025-09" db="UniProtKB">
        <authorList>
            <consortium name="Ensembl"/>
        </authorList>
    </citation>
    <scope>IDENTIFICATION</scope>
</reference>
<keyword evidence="10" id="KW-0223">Dioxygenase</keyword>
<dbReference type="CDD" id="cd22122">
    <property type="entry name" value="F-box_JHDM"/>
    <property type="match status" value="1"/>
</dbReference>
<dbReference type="EC" id="1.14.11.27" evidence="4"/>
<dbReference type="STRING" id="51511.ENSCSAVP00000000437"/>
<organism evidence="21 22">
    <name type="scientific">Ciona savignyi</name>
    <name type="common">Pacific transparent sea squirt</name>
    <dbReference type="NCBI Taxonomy" id="51511"/>
    <lineage>
        <taxon>Eukaryota</taxon>
        <taxon>Metazoa</taxon>
        <taxon>Chordata</taxon>
        <taxon>Tunicata</taxon>
        <taxon>Ascidiacea</taxon>
        <taxon>Phlebobranchia</taxon>
        <taxon>Cionidae</taxon>
        <taxon>Ciona</taxon>
    </lineage>
</organism>
<dbReference type="InterPro" id="IPR032675">
    <property type="entry name" value="LRR_dom_sf"/>
</dbReference>
<keyword evidence="14" id="KW-0804">Transcription</keyword>
<dbReference type="SMART" id="SM00558">
    <property type="entry name" value="JmjC"/>
    <property type="match status" value="1"/>
</dbReference>
<evidence type="ECO:0000256" key="1">
    <source>
        <dbReference type="ARBA" id="ARBA00001954"/>
    </source>
</evidence>
<evidence type="ECO:0000256" key="5">
    <source>
        <dbReference type="ARBA" id="ARBA00022491"/>
    </source>
</evidence>
<keyword evidence="22" id="KW-1185">Reference proteome</keyword>
<dbReference type="GO" id="GO:0008270">
    <property type="term" value="F:zinc ion binding"/>
    <property type="evidence" value="ECO:0007669"/>
    <property type="project" value="UniProtKB-KW"/>
</dbReference>
<dbReference type="Pfam" id="PF17811">
    <property type="entry name" value="JHD"/>
    <property type="match status" value="1"/>
</dbReference>
<evidence type="ECO:0000256" key="17">
    <source>
        <dbReference type="PROSITE-ProRule" id="PRU00509"/>
    </source>
</evidence>
<reference evidence="21" key="2">
    <citation type="submission" date="2025-08" db="UniProtKB">
        <authorList>
            <consortium name="Ensembl"/>
        </authorList>
    </citation>
    <scope>IDENTIFICATION</scope>
</reference>
<dbReference type="eggNOG" id="KOG1633">
    <property type="taxonomic scope" value="Eukaryota"/>
</dbReference>
<accession>H2Y539</accession>
<comment type="catalytic activity">
    <reaction evidence="16">
        <text>N(6),N(6)-dimethyl-L-lysyl(36)-[histone H3] + 2 2-oxoglutarate + 2 O2 = L-lysyl(36)-[histone H3] + 2 formaldehyde + 2 succinate + 2 CO2</text>
        <dbReference type="Rhea" id="RHEA:42032"/>
        <dbReference type="Rhea" id="RHEA-COMP:9785"/>
        <dbReference type="Rhea" id="RHEA-COMP:9787"/>
        <dbReference type="ChEBI" id="CHEBI:15379"/>
        <dbReference type="ChEBI" id="CHEBI:16526"/>
        <dbReference type="ChEBI" id="CHEBI:16810"/>
        <dbReference type="ChEBI" id="CHEBI:16842"/>
        <dbReference type="ChEBI" id="CHEBI:29969"/>
        <dbReference type="ChEBI" id="CHEBI:30031"/>
        <dbReference type="ChEBI" id="CHEBI:61976"/>
        <dbReference type="EC" id="1.14.11.27"/>
    </reaction>
</comment>
<evidence type="ECO:0000256" key="11">
    <source>
        <dbReference type="ARBA" id="ARBA00023002"/>
    </source>
</evidence>
<dbReference type="FunFam" id="2.60.120.650:FF:000005">
    <property type="entry name" value="lysine-specific demethylase 2A isoform X1"/>
    <property type="match status" value="1"/>
</dbReference>
<evidence type="ECO:0000256" key="18">
    <source>
        <dbReference type="SAM" id="MobiDB-lite"/>
    </source>
</evidence>
<evidence type="ECO:0000256" key="16">
    <source>
        <dbReference type="ARBA" id="ARBA00047915"/>
    </source>
</evidence>
<dbReference type="GO" id="GO:0140680">
    <property type="term" value="F:histone H3K36me/H3K36me2 demethylase activity"/>
    <property type="evidence" value="ECO:0007669"/>
    <property type="project" value="UniProtKB-EC"/>
</dbReference>
<dbReference type="InParanoid" id="H2Y539"/>
<comment type="cofactor">
    <cofactor evidence="1">
        <name>Fe(2+)</name>
        <dbReference type="ChEBI" id="CHEBI:29033"/>
    </cofactor>
</comment>
<dbReference type="CDD" id="cd21743">
    <property type="entry name" value="CTD_KDM2A_2B-like"/>
    <property type="match status" value="1"/>
</dbReference>
<proteinExistence type="inferred from homology"/>
<evidence type="ECO:0000256" key="8">
    <source>
        <dbReference type="ARBA" id="ARBA00022833"/>
    </source>
</evidence>
<comment type="subcellular location">
    <subcellularLocation>
        <location evidence="2">Nucleus</location>
    </subcellularLocation>
</comment>
<dbReference type="Pfam" id="PF12937">
    <property type="entry name" value="F-box-like"/>
    <property type="match status" value="1"/>
</dbReference>
<dbReference type="Gene3D" id="1.20.58.1360">
    <property type="match status" value="1"/>
</dbReference>
<dbReference type="Proteomes" id="UP000007875">
    <property type="component" value="Unassembled WGS sequence"/>
</dbReference>
<dbReference type="Ensembl" id="ENSCSAVT00000000442.1">
    <property type="protein sequence ID" value="ENSCSAVP00000000437.1"/>
    <property type="gene ID" value="ENSCSAVG00000000252.1"/>
</dbReference>
<keyword evidence="6" id="KW-0479">Metal-binding</keyword>
<evidence type="ECO:0000256" key="6">
    <source>
        <dbReference type="ARBA" id="ARBA00022723"/>
    </source>
</evidence>
<feature type="domain" description="CXXC-type" evidence="19">
    <location>
        <begin position="466"/>
        <end position="512"/>
    </location>
</feature>
<keyword evidence="8" id="KW-0862">Zinc</keyword>
<dbReference type="GeneTree" id="ENSGT00940000167551"/>
<name>H2Y539_CIOSA</name>
<evidence type="ECO:0000313" key="22">
    <source>
        <dbReference type="Proteomes" id="UP000007875"/>
    </source>
</evidence>
<keyword evidence="11" id="KW-0560">Oxidoreductase</keyword>
<evidence type="ECO:0000256" key="14">
    <source>
        <dbReference type="ARBA" id="ARBA00023163"/>
    </source>
</evidence>
<evidence type="ECO:0000259" key="19">
    <source>
        <dbReference type="PROSITE" id="PS51058"/>
    </source>
</evidence>
<dbReference type="HOGENOM" id="CLU_003540_0_1_1"/>
<keyword evidence="9" id="KW-0156">Chromatin regulator</keyword>
<dbReference type="Gene3D" id="3.80.10.10">
    <property type="entry name" value="Ribonuclease Inhibitor"/>
    <property type="match status" value="1"/>
</dbReference>
<evidence type="ECO:0000256" key="4">
    <source>
        <dbReference type="ARBA" id="ARBA00013246"/>
    </source>
</evidence>
<dbReference type="eggNOG" id="KOG1947">
    <property type="taxonomic scope" value="Eukaryota"/>
</dbReference>
<keyword evidence="13" id="KW-0805">Transcription regulation</keyword>
<evidence type="ECO:0000259" key="20">
    <source>
        <dbReference type="PROSITE" id="PS51184"/>
    </source>
</evidence>
<dbReference type="SUPFAM" id="SSF51197">
    <property type="entry name" value="Clavaminate synthase-like"/>
    <property type="match status" value="1"/>
</dbReference>
<feature type="domain" description="JmjC" evidence="20">
    <location>
        <begin position="141"/>
        <end position="309"/>
    </location>
</feature>
<dbReference type="InterPro" id="IPR003347">
    <property type="entry name" value="JmjC_dom"/>
</dbReference>